<proteinExistence type="predicted"/>
<feature type="transmembrane region" description="Helical" evidence="1">
    <location>
        <begin position="136"/>
        <end position="156"/>
    </location>
</feature>
<keyword evidence="1" id="KW-1133">Transmembrane helix</keyword>
<reference evidence="2 3" key="1">
    <citation type="submission" date="2020-08" db="EMBL/GenBank/DDBJ databases">
        <title>Genomic Encyclopedia of Type Strains, Phase III (KMG-III): the genomes of soil and plant-associated and newly described type strains.</title>
        <authorList>
            <person name="Whitman W."/>
        </authorList>
    </citation>
    <scope>NUCLEOTIDE SEQUENCE [LARGE SCALE GENOMIC DNA]</scope>
    <source>
        <strain evidence="2 3">CECT 8572</strain>
    </source>
</reference>
<dbReference type="Proteomes" id="UP000576152">
    <property type="component" value="Unassembled WGS sequence"/>
</dbReference>
<name>A0ABR6HNB6_9RHOB</name>
<accession>A0ABR6HNB6</accession>
<keyword evidence="1" id="KW-0812">Transmembrane</keyword>
<sequence length="162" mass="16405">MSKPLRRIPTTRGVLAPPDPFGAFGWTSWGSVLAGAVIGLALMLPLMLLWRGLAGVLPGPAGFWSALLPLPALWAAGWAAATLSGAPRRRIAALHGICAWALLAMVVTAATVFAPALIDRAVPEFRGLAAAPKNDLVLGVLALAGLFAAALGGSLGGPAAED</sequence>
<feature type="transmembrane region" description="Helical" evidence="1">
    <location>
        <begin position="93"/>
        <end position="116"/>
    </location>
</feature>
<feature type="transmembrane region" description="Helical" evidence="1">
    <location>
        <begin position="62"/>
        <end position="81"/>
    </location>
</feature>
<organism evidence="2 3">
    <name type="scientific">Limimaricola variabilis</name>
    <dbReference type="NCBI Taxonomy" id="1492771"/>
    <lineage>
        <taxon>Bacteria</taxon>
        <taxon>Pseudomonadati</taxon>
        <taxon>Pseudomonadota</taxon>
        <taxon>Alphaproteobacteria</taxon>
        <taxon>Rhodobacterales</taxon>
        <taxon>Paracoccaceae</taxon>
        <taxon>Limimaricola</taxon>
    </lineage>
</organism>
<evidence type="ECO:0000313" key="2">
    <source>
        <dbReference type="EMBL" id="MBB3712053.1"/>
    </source>
</evidence>
<gene>
    <name evidence="2" type="ORF">FHS00_001630</name>
</gene>
<feature type="transmembrane region" description="Helical" evidence="1">
    <location>
        <begin position="21"/>
        <end position="50"/>
    </location>
</feature>
<comment type="caution">
    <text evidence="2">The sequence shown here is derived from an EMBL/GenBank/DDBJ whole genome shotgun (WGS) entry which is preliminary data.</text>
</comment>
<evidence type="ECO:0000256" key="1">
    <source>
        <dbReference type="SAM" id="Phobius"/>
    </source>
</evidence>
<dbReference type="EMBL" id="JACIBX010000005">
    <property type="protein sequence ID" value="MBB3712053.1"/>
    <property type="molecule type" value="Genomic_DNA"/>
</dbReference>
<evidence type="ECO:0000313" key="3">
    <source>
        <dbReference type="Proteomes" id="UP000576152"/>
    </source>
</evidence>
<keyword evidence="1" id="KW-0472">Membrane</keyword>
<dbReference type="RefSeq" id="WP_183471679.1">
    <property type="nucleotide sequence ID" value="NZ_CP139691.1"/>
</dbReference>
<keyword evidence="3" id="KW-1185">Reference proteome</keyword>
<protein>
    <submittedName>
        <fullName evidence="2">Uncharacterized protein</fullName>
    </submittedName>
</protein>